<dbReference type="STRING" id="1182545.A0A072P7J8"/>
<keyword evidence="3" id="KW-0206">Cytoskeleton</keyword>
<keyword evidence="9" id="KW-1185">Reference proteome</keyword>
<protein>
    <submittedName>
        <fullName evidence="8">Cell cycle arrest protein BUB2</fullName>
    </submittedName>
</protein>
<feature type="compositionally biased region" description="Polar residues" evidence="6">
    <location>
        <begin position="35"/>
        <end position="45"/>
    </location>
</feature>
<dbReference type="SUPFAM" id="SSF47923">
    <property type="entry name" value="Ypt/Rab-GAP domain of gyp1p"/>
    <property type="match status" value="2"/>
</dbReference>
<dbReference type="GeneID" id="25283812"/>
<sequence>MTAISLSPHKVASRHALLPSPSPDPSSVKLPDSPQKNTNPSNAGSLTEKPRGLGLRRPQSHSQLSSTPNMGTQASNLRPPRLGFNSKRSREQLNQPRPAQQLPSTTPAADAATATTTTTTATTGRVRANSDAPLPYMPRVRKPQVVSSSSNFSNLSSNHLVAHARKSSLEMALREGPPPGTTIASALSLLKHSIISTGVIATKEGMSDYRIYLWLTLLNIPAFPTDTYLTLIHRGRSPAYEKISNDVFRTLATDTLFKRRVTDASLTRVLNATAWRIHEAQTSDPPTQFALKYTQSTYLQGINVLTAPLLYASRSEAQAYAILTCLLTEHIPAYLSPTMSGVHRGVDLIDRILAHVNPKLSSFLLSKNLPARIYAFPSVLTLCACTPPLPEVMKLWDFLFAFGVHLNVICVVAQLMLCKEALQDHPSPAKMLRSFPSLNADEIVKMTLLIIRDLPEDLFRDVVMHGREVS</sequence>
<evidence type="ECO:0000259" key="7">
    <source>
        <dbReference type="PROSITE" id="PS50086"/>
    </source>
</evidence>
<evidence type="ECO:0000256" key="6">
    <source>
        <dbReference type="SAM" id="MobiDB-lite"/>
    </source>
</evidence>
<dbReference type="PROSITE" id="PS50086">
    <property type="entry name" value="TBC_RABGAP"/>
    <property type="match status" value="1"/>
</dbReference>
<evidence type="ECO:0000313" key="9">
    <source>
        <dbReference type="Proteomes" id="UP000027920"/>
    </source>
</evidence>
<feature type="compositionally biased region" description="Polar residues" evidence="6">
    <location>
        <begin position="92"/>
        <end position="104"/>
    </location>
</feature>
<dbReference type="GO" id="GO:0031030">
    <property type="term" value="P:negative regulation of septation initiation signaling"/>
    <property type="evidence" value="ECO:0007669"/>
    <property type="project" value="TreeGrafter"/>
</dbReference>
<comment type="subcellular location">
    <subcellularLocation>
        <location evidence="1">Cytoplasm</location>
        <location evidence="1">Cytoskeleton</location>
    </subcellularLocation>
</comment>
<dbReference type="GO" id="GO:0044732">
    <property type="term" value="C:mitotic spindle pole body"/>
    <property type="evidence" value="ECO:0007669"/>
    <property type="project" value="TreeGrafter"/>
</dbReference>
<dbReference type="GO" id="GO:1990334">
    <property type="term" value="C:Bfa1-Bub2 complex"/>
    <property type="evidence" value="ECO:0007669"/>
    <property type="project" value="UniProtKB-ARBA"/>
</dbReference>
<feature type="compositionally biased region" description="Low complexity" evidence="6">
    <location>
        <begin position="25"/>
        <end position="34"/>
    </location>
</feature>
<dbReference type="FunFam" id="1.10.472.80:FF:000026">
    <property type="entry name" value="Mitotic check point protein (Bub2)"/>
    <property type="match status" value="1"/>
</dbReference>
<dbReference type="InterPro" id="IPR035969">
    <property type="entry name" value="Rab-GAP_TBC_sf"/>
</dbReference>
<reference evidence="8 9" key="1">
    <citation type="submission" date="2013-03" db="EMBL/GenBank/DDBJ databases">
        <title>The Genome Sequence of Exophiala aquamarina CBS 119918.</title>
        <authorList>
            <consortium name="The Broad Institute Genomics Platform"/>
            <person name="Cuomo C."/>
            <person name="de Hoog S."/>
            <person name="Gorbushina A."/>
            <person name="Walker B."/>
            <person name="Young S.K."/>
            <person name="Zeng Q."/>
            <person name="Gargeya S."/>
            <person name="Fitzgerald M."/>
            <person name="Haas B."/>
            <person name="Abouelleil A."/>
            <person name="Allen A.W."/>
            <person name="Alvarado L."/>
            <person name="Arachchi H.M."/>
            <person name="Berlin A.M."/>
            <person name="Chapman S.B."/>
            <person name="Gainer-Dewar J."/>
            <person name="Goldberg J."/>
            <person name="Griggs A."/>
            <person name="Gujja S."/>
            <person name="Hansen M."/>
            <person name="Howarth C."/>
            <person name="Imamovic A."/>
            <person name="Ireland A."/>
            <person name="Larimer J."/>
            <person name="McCowan C."/>
            <person name="Murphy C."/>
            <person name="Pearson M."/>
            <person name="Poon T.W."/>
            <person name="Priest M."/>
            <person name="Roberts A."/>
            <person name="Saif S."/>
            <person name="Shea T."/>
            <person name="Sisk P."/>
            <person name="Sykes S."/>
            <person name="Wortman J."/>
            <person name="Nusbaum C."/>
            <person name="Birren B."/>
        </authorList>
    </citation>
    <scope>NUCLEOTIDE SEQUENCE [LARGE SCALE GENOMIC DNA]</scope>
    <source>
        <strain evidence="8 9">CBS 119918</strain>
    </source>
</reference>
<feature type="domain" description="Rab-GAP TBC" evidence="7">
    <location>
        <begin position="204"/>
        <end position="403"/>
    </location>
</feature>
<dbReference type="Gene3D" id="1.10.472.80">
    <property type="entry name" value="Ypt/Rab-GAP domain of gyp1p, domain 3"/>
    <property type="match status" value="1"/>
</dbReference>
<comment type="similarity">
    <text evidence="5">Belongs to the BUB2 family.</text>
</comment>
<dbReference type="InterPro" id="IPR000195">
    <property type="entry name" value="Rab-GAP-TBC_dom"/>
</dbReference>
<dbReference type="AlphaFoldDB" id="A0A072P7J8"/>
<dbReference type="PANTHER" id="PTHR22957:SF263">
    <property type="entry name" value="MITOTIC CHECK POINT PROTEIN BUB2"/>
    <property type="match status" value="1"/>
</dbReference>
<dbReference type="VEuPathDB" id="FungiDB:A1O9_08902"/>
<feature type="region of interest" description="Disordered" evidence="6">
    <location>
        <begin position="1"/>
        <end position="137"/>
    </location>
</feature>
<keyword evidence="2" id="KW-0963">Cytoplasm</keyword>
<evidence type="ECO:0000256" key="1">
    <source>
        <dbReference type="ARBA" id="ARBA00004245"/>
    </source>
</evidence>
<organism evidence="8 9">
    <name type="scientific">Exophiala aquamarina CBS 119918</name>
    <dbReference type="NCBI Taxonomy" id="1182545"/>
    <lineage>
        <taxon>Eukaryota</taxon>
        <taxon>Fungi</taxon>
        <taxon>Dikarya</taxon>
        <taxon>Ascomycota</taxon>
        <taxon>Pezizomycotina</taxon>
        <taxon>Eurotiomycetes</taxon>
        <taxon>Chaetothyriomycetidae</taxon>
        <taxon>Chaetothyriales</taxon>
        <taxon>Herpotrichiellaceae</taxon>
        <taxon>Exophiala</taxon>
    </lineage>
</organism>
<dbReference type="RefSeq" id="XP_013257838.1">
    <property type="nucleotide sequence ID" value="XM_013402384.1"/>
</dbReference>
<dbReference type="PANTHER" id="PTHR22957">
    <property type="entry name" value="TBC1 DOMAIN FAMILY MEMBER GTPASE-ACTIVATING PROTEIN"/>
    <property type="match status" value="1"/>
</dbReference>
<evidence type="ECO:0000313" key="8">
    <source>
        <dbReference type="EMBL" id="KEF55248.1"/>
    </source>
</evidence>
<name>A0A072P7J8_9EURO</name>
<dbReference type="EMBL" id="AMGV01000008">
    <property type="protein sequence ID" value="KEF55248.1"/>
    <property type="molecule type" value="Genomic_DNA"/>
</dbReference>
<dbReference type="GO" id="GO:0005096">
    <property type="term" value="F:GTPase activator activity"/>
    <property type="evidence" value="ECO:0007669"/>
    <property type="project" value="TreeGrafter"/>
</dbReference>
<evidence type="ECO:0000256" key="5">
    <source>
        <dbReference type="ARBA" id="ARBA00061049"/>
    </source>
</evidence>
<dbReference type="Pfam" id="PF00566">
    <property type="entry name" value="RabGAP-TBC"/>
    <property type="match status" value="1"/>
</dbReference>
<accession>A0A072P7J8</accession>
<dbReference type="Gene3D" id="1.10.8.270">
    <property type="entry name" value="putative rabgap domain of human tbc1 domain family member 14 like domains"/>
    <property type="match status" value="1"/>
</dbReference>
<dbReference type="HOGENOM" id="CLU_029367_3_0_1"/>
<dbReference type="SMART" id="SM00164">
    <property type="entry name" value="TBC"/>
    <property type="match status" value="1"/>
</dbReference>
<evidence type="ECO:0000256" key="4">
    <source>
        <dbReference type="ARBA" id="ARBA00023306"/>
    </source>
</evidence>
<gene>
    <name evidence="8" type="ORF">A1O9_08902</name>
</gene>
<proteinExistence type="inferred from homology"/>
<evidence type="ECO:0000256" key="3">
    <source>
        <dbReference type="ARBA" id="ARBA00023212"/>
    </source>
</evidence>
<dbReference type="OrthoDB" id="10263206at2759"/>
<dbReference type="Proteomes" id="UP000027920">
    <property type="component" value="Unassembled WGS sequence"/>
</dbReference>
<comment type="caution">
    <text evidence="8">The sequence shown here is derived from an EMBL/GenBank/DDBJ whole genome shotgun (WGS) entry which is preliminary data.</text>
</comment>
<keyword evidence="4" id="KW-0131">Cell cycle</keyword>
<dbReference type="FunFam" id="1.10.8.270:FF:000035">
    <property type="entry name" value="Cell cycle arrest protein BUB2"/>
    <property type="match status" value="1"/>
</dbReference>
<evidence type="ECO:0000256" key="2">
    <source>
        <dbReference type="ARBA" id="ARBA00022490"/>
    </source>
</evidence>
<feature type="compositionally biased region" description="Low complexity" evidence="6">
    <location>
        <begin position="105"/>
        <end position="123"/>
    </location>
</feature>
<feature type="compositionally biased region" description="Polar residues" evidence="6">
    <location>
        <begin position="60"/>
        <end position="76"/>
    </location>
</feature>